<dbReference type="Pfam" id="PF00732">
    <property type="entry name" value="GMC_oxred_N"/>
    <property type="match status" value="2"/>
</dbReference>
<keyword evidence="5" id="KW-0560">Oxidoreductase</keyword>
<dbReference type="InterPro" id="IPR027424">
    <property type="entry name" value="Glucose_Oxidase_domain_2"/>
</dbReference>
<dbReference type="RefSeq" id="XP_026677686.1">
    <property type="nucleotide sequence ID" value="XM_026821885.1"/>
</dbReference>
<dbReference type="GO" id="GO:0050660">
    <property type="term" value="F:flavin adenine dinucleotide binding"/>
    <property type="evidence" value="ECO:0007669"/>
    <property type="project" value="InterPro"/>
</dbReference>
<comment type="similarity">
    <text evidence="2">Belongs to the GMC oxidoreductase family.</text>
</comment>
<dbReference type="SUPFAM" id="SSF51905">
    <property type="entry name" value="FAD/NAD(P)-binding domain"/>
    <property type="match status" value="2"/>
</dbReference>
<protein>
    <submittedName>
        <fullName evidence="10">Glucose dehydrogenase [FAD, quinone]-like</fullName>
    </submittedName>
</protein>
<dbReference type="Gene3D" id="3.50.50.60">
    <property type="entry name" value="FAD/NAD(P)-binding domain"/>
    <property type="match status" value="3"/>
</dbReference>
<feature type="binding site" evidence="6">
    <location>
        <position position="166"/>
    </location>
    <ligand>
        <name>FAD</name>
        <dbReference type="ChEBI" id="CHEBI:57692"/>
    </ligand>
</feature>
<evidence type="ECO:0000256" key="6">
    <source>
        <dbReference type="PIRSR" id="PIRSR000137-2"/>
    </source>
</evidence>
<dbReference type="Gene3D" id="4.10.450.10">
    <property type="entry name" value="Glucose Oxidase, domain 2"/>
    <property type="match status" value="1"/>
</dbReference>
<dbReference type="PaxDb" id="121845-A0A3Q0IN05"/>
<dbReference type="PROSITE" id="PS00624">
    <property type="entry name" value="GMC_OXRED_2"/>
    <property type="match status" value="1"/>
</dbReference>
<dbReference type="AlphaFoldDB" id="A0A3Q0IN05"/>
<dbReference type="PIRSF" id="PIRSF000137">
    <property type="entry name" value="Alcohol_oxidase"/>
    <property type="match status" value="1"/>
</dbReference>
<dbReference type="KEGG" id="dci:103506902"/>
<evidence type="ECO:0000256" key="2">
    <source>
        <dbReference type="ARBA" id="ARBA00010790"/>
    </source>
</evidence>
<evidence type="ECO:0000256" key="7">
    <source>
        <dbReference type="SAM" id="SignalP"/>
    </source>
</evidence>
<dbReference type="STRING" id="121845.A0A3Q0IN05"/>
<feature type="chain" id="PRO_5018105670" evidence="7">
    <location>
        <begin position="17"/>
        <end position="606"/>
    </location>
</feature>
<evidence type="ECO:0000313" key="9">
    <source>
        <dbReference type="Proteomes" id="UP000079169"/>
    </source>
</evidence>
<dbReference type="Pfam" id="PF05199">
    <property type="entry name" value="GMC_oxred_C"/>
    <property type="match status" value="1"/>
</dbReference>
<feature type="domain" description="Glucose-methanol-choline oxidoreductase N-terminal" evidence="8">
    <location>
        <begin position="338"/>
        <end position="352"/>
    </location>
</feature>
<dbReference type="GO" id="GO:0016614">
    <property type="term" value="F:oxidoreductase activity, acting on CH-OH group of donors"/>
    <property type="evidence" value="ECO:0007669"/>
    <property type="project" value="InterPro"/>
</dbReference>
<feature type="signal peptide" evidence="7">
    <location>
        <begin position="1"/>
        <end position="16"/>
    </location>
</feature>
<comment type="cofactor">
    <cofactor evidence="1 6">
        <name>FAD</name>
        <dbReference type="ChEBI" id="CHEBI:57692"/>
    </cofactor>
</comment>
<feature type="binding site" evidence="6">
    <location>
        <position position="299"/>
    </location>
    <ligand>
        <name>FAD</name>
        <dbReference type="ChEBI" id="CHEBI:57692"/>
    </ligand>
</feature>
<dbReference type="SUPFAM" id="SSF54373">
    <property type="entry name" value="FAD-linked reductases, C-terminal domain"/>
    <property type="match status" value="1"/>
</dbReference>
<dbReference type="InterPro" id="IPR000172">
    <property type="entry name" value="GMC_OxRdtase_N"/>
</dbReference>
<keyword evidence="3" id="KW-0285">Flavoprotein</keyword>
<dbReference type="Gene3D" id="3.30.560.10">
    <property type="entry name" value="Glucose Oxidase, domain 3"/>
    <property type="match status" value="3"/>
</dbReference>
<evidence type="ECO:0000256" key="4">
    <source>
        <dbReference type="ARBA" id="ARBA00022827"/>
    </source>
</evidence>
<dbReference type="PANTHER" id="PTHR11552">
    <property type="entry name" value="GLUCOSE-METHANOL-CHOLINE GMC OXIDOREDUCTASE"/>
    <property type="match status" value="1"/>
</dbReference>
<reference evidence="10" key="1">
    <citation type="submission" date="2025-08" db="UniProtKB">
        <authorList>
            <consortium name="RefSeq"/>
        </authorList>
    </citation>
    <scope>IDENTIFICATION</scope>
</reference>
<evidence type="ECO:0000256" key="3">
    <source>
        <dbReference type="ARBA" id="ARBA00022630"/>
    </source>
</evidence>
<keyword evidence="7" id="KW-0732">Signal</keyword>
<gene>
    <name evidence="10" type="primary">LOC103506902</name>
</gene>
<evidence type="ECO:0000256" key="5">
    <source>
        <dbReference type="ARBA" id="ARBA00023002"/>
    </source>
</evidence>
<sequence length="606" mass="67986">MEYTWLLLVFIVGAQGQVFRRIVDRIIKDNLLTPSDAVPDLKSFAEEYDFIVVGSGSGGSVVANRLTENSNWTVLLLEAGPEEIILDEIPLFVSHIVSSDFNWGYTTEKTDGICKGMKNQRCNWPRGKVMGGTSVTNYMVYTRGVPHDYDGWAAPKIPTGKVMGGTSVTNYMVYTRGVPHDYDGWAALGNIGWSFEEVLPYFKKSEDMKTAELKSSPYHGVGGYLKIERPLWRTPLAKCVLDAGHEMGYDIVDPSEPNAIGFSYVLANTGNGERYSASRAFLRPIRKRPNLKVAKRARVTKVLIDENDNLKRATGVEFFKNKQRHTVRARKEVILSAGALNSPQLLMLSGIGPRDHLEEMNIPVIQDLKVGYNLQDHVSMAGLVFLVNDSVTIVELLMLSGIGPRDHLEEMNIPVIEDLKVGYNLQDHVSMAGLVFLVNDSVTIVESQFQKPRYIVDYWFRRQGPYTSPGGAETMALISSKFENDKTRPDIELVFGPGALTGDSNGSLRSLLGISDKFYRKVYQPYFERQAYNIVPLILRPFSRGFVKLRSSNPFDSPKFYPNYLSDSRDLDVLIEAIKMIKVNQIYLDSTGSLMIHCIIIAHFGF</sequence>
<dbReference type="InterPro" id="IPR036188">
    <property type="entry name" value="FAD/NAD-bd_sf"/>
</dbReference>
<feature type="binding site" evidence="6">
    <location>
        <begin position="170"/>
        <end position="173"/>
    </location>
    <ligand>
        <name>FAD</name>
        <dbReference type="ChEBI" id="CHEBI:57692"/>
    </ligand>
</feature>
<dbReference type="InterPro" id="IPR012132">
    <property type="entry name" value="GMC_OxRdtase"/>
</dbReference>
<keyword evidence="9" id="KW-1185">Reference proteome</keyword>
<evidence type="ECO:0000313" key="10">
    <source>
        <dbReference type="RefSeq" id="XP_026677686.1"/>
    </source>
</evidence>
<dbReference type="Proteomes" id="UP000079169">
    <property type="component" value="Unplaced"/>
</dbReference>
<feature type="binding site" evidence="6">
    <location>
        <position position="162"/>
    </location>
    <ligand>
        <name>FAD</name>
        <dbReference type="ChEBI" id="CHEBI:57692"/>
    </ligand>
</feature>
<accession>A0A3Q0IN05</accession>
<name>A0A3Q0IN05_DIACI</name>
<organism evidence="9 10">
    <name type="scientific">Diaphorina citri</name>
    <name type="common">Asian citrus psyllid</name>
    <dbReference type="NCBI Taxonomy" id="121845"/>
    <lineage>
        <taxon>Eukaryota</taxon>
        <taxon>Metazoa</taxon>
        <taxon>Ecdysozoa</taxon>
        <taxon>Arthropoda</taxon>
        <taxon>Hexapoda</taxon>
        <taxon>Insecta</taxon>
        <taxon>Pterygota</taxon>
        <taxon>Neoptera</taxon>
        <taxon>Paraneoptera</taxon>
        <taxon>Hemiptera</taxon>
        <taxon>Sternorrhyncha</taxon>
        <taxon>Psylloidea</taxon>
        <taxon>Psyllidae</taxon>
        <taxon>Diaphorininae</taxon>
        <taxon>Diaphorina</taxon>
    </lineage>
</organism>
<evidence type="ECO:0000259" key="8">
    <source>
        <dbReference type="PROSITE" id="PS00624"/>
    </source>
</evidence>
<proteinExistence type="inferred from homology"/>
<evidence type="ECO:0000256" key="1">
    <source>
        <dbReference type="ARBA" id="ARBA00001974"/>
    </source>
</evidence>
<dbReference type="PANTHER" id="PTHR11552:SF216">
    <property type="entry name" value="GLUCOSE-METHANOL-CHOLINE OXIDOREDUCTASE N-TERMINAL DOMAIN-CONTAINING PROTEIN"/>
    <property type="match status" value="1"/>
</dbReference>
<keyword evidence="4 6" id="KW-0274">FAD</keyword>
<dbReference type="InterPro" id="IPR007867">
    <property type="entry name" value="GMC_OxRtase_C"/>
</dbReference>
<dbReference type="GeneID" id="103506902"/>